<dbReference type="InterPro" id="IPR057336">
    <property type="entry name" value="GerAC_N"/>
</dbReference>
<feature type="transmembrane region" description="Helical" evidence="8">
    <location>
        <begin position="264"/>
        <end position="285"/>
    </location>
</feature>
<keyword evidence="6 8" id="KW-1133">Transmembrane helix</keyword>
<organism evidence="10 11">
    <name type="scientific">Lactonifactor longoviformis DSM 17459</name>
    <dbReference type="NCBI Taxonomy" id="1122155"/>
    <lineage>
        <taxon>Bacteria</taxon>
        <taxon>Bacillati</taxon>
        <taxon>Bacillota</taxon>
        <taxon>Clostridia</taxon>
        <taxon>Eubacteriales</taxon>
        <taxon>Clostridiaceae</taxon>
        <taxon>Lactonifactor</taxon>
    </lineage>
</organism>
<dbReference type="InterPro" id="IPR004761">
    <property type="entry name" value="Spore_GerAB"/>
</dbReference>
<reference evidence="10 11" key="1">
    <citation type="submission" date="2016-11" db="EMBL/GenBank/DDBJ databases">
        <authorList>
            <person name="Jaros S."/>
            <person name="Januszkiewicz K."/>
            <person name="Wedrychowicz H."/>
        </authorList>
    </citation>
    <scope>NUCLEOTIDE SEQUENCE [LARGE SCALE GENOMIC DNA]</scope>
    <source>
        <strain evidence="10 11">DSM 17459</strain>
    </source>
</reference>
<keyword evidence="4" id="KW-0309">Germination</keyword>
<name>A0A1M5BUG4_9CLOT</name>
<evidence type="ECO:0000256" key="7">
    <source>
        <dbReference type="ARBA" id="ARBA00023136"/>
    </source>
</evidence>
<protein>
    <submittedName>
        <fullName evidence="10">Spore germination protein</fullName>
    </submittedName>
</protein>
<dbReference type="Pfam" id="PF03845">
    <property type="entry name" value="Spore_permease"/>
    <property type="match status" value="1"/>
</dbReference>
<dbReference type="RefSeq" id="WP_072854368.1">
    <property type="nucleotide sequence ID" value="NZ_FQVI01000030.1"/>
</dbReference>
<comment type="subcellular location">
    <subcellularLocation>
        <location evidence="1">Membrane</location>
        <topology evidence="1">Multi-pass membrane protein</topology>
    </subcellularLocation>
</comment>
<dbReference type="STRING" id="1122155.SAMN02745158_03817"/>
<feature type="transmembrane region" description="Helical" evidence="8">
    <location>
        <begin position="210"/>
        <end position="233"/>
    </location>
</feature>
<feature type="transmembrane region" description="Helical" evidence="8">
    <location>
        <begin position="79"/>
        <end position="100"/>
    </location>
</feature>
<evidence type="ECO:0000256" key="8">
    <source>
        <dbReference type="SAM" id="Phobius"/>
    </source>
</evidence>
<dbReference type="OrthoDB" id="2569624at2"/>
<sequence>MFADNQKISHRQLFRQLVMSFLGIYLLCIPGWQSLEGRRGVLCVGIGLLFLFFYIIYLVRLNHSYTNLDKTFGKIGGRLIVLVYLSYLVFTGIFLLRIIGAVVARFLVTGANAAVVMGLAVVFCYLGSGQGLERRGRMAEAVFPLVTGALFLMFFLALSKVNLGYLQQSASVSWPQLGWGSYGIFCAFAPLILIPFTLGTVQKPSSAHGVIIGAVGLLGGILSLTFILLQGTFGLPGLLYKSFPMIDLMSGVNIPGDFLERVDVFWIIFLLFSVLFALGSVFFYQNELLSRVHWEKGRLFAAFLVLAGGLVCAHMGVSARYYGQILERYYIPVFLLISLIAGLRLGKNEKKAKWGKALIGILGLILLFFLNGCCGVEPENRAFPLIVSIDYTDGEYEVIYGIPDLSNTTGQGKKEESGSQEPRVTVYTGASIKEIEEEFDKSQKNYLDLGHVKTFLLGDGLMENKEAFTKCLAYLENNPAIAGSIKVFRSSQVEEAMSLNGNEIDSLGEYLIGILENKPNPDRKAQVTIQKFYNAWHNQEEFPKVPRVNVRGTQVYLE</sequence>
<dbReference type="Pfam" id="PF25198">
    <property type="entry name" value="Spore_GerAC_N"/>
    <property type="match status" value="1"/>
</dbReference>
<feature type="transmembrane region" description="Helical" evidence="8">
    <location>
        <begin position="138"/>
        <end position="159"/>
    </location>
</feature>
<feature type="transmembrane region" description="Helical" evidence="8">
    <location>
        <begin position="39"/>
        <end position="59"/>
    </location>
</feature>
<feature type="transmembrane region" description="Helical" evidence="8">
    <location>
        <begin position="353"/>
        <end position="370"/>
    </location>
</feature>
<feature type="transmembrane region" description="Helical" evidence="8">
    <location>
        <begin position="179"/>
        <end position="198"/>
    </location>
</feature>
<evidence type="ECO:0000259" key="9">
    <source>
        <dbReference type="Pfam" id="PF25198"/>
    </source>
</evidence>
<dbReference type="AlphaFoldDB" id="A0A1M5BUG4"/>
<evidence type="ECO:0000256" key="5">
    <source>
        <dbReference type="ARBA" id="ARBA00022692"/>
    </source>
</evidence>
<dbReference type="PANTHER" id="PTHR34975">
    <property type="entry name" value="SPORE GERMINATION PROTEIN A2"/>
    <property type="match status" value="1"/>
</dbReference>
<dbReference type="Proteomes" id="UP000184245">
    <property type="component" value="Unassembled WGS sequence"/>
</dbReference>
<evidence type="ECO:0000256" key="3">
    <source>
        <dbReference type="ARBA" id="ARBA00022448"/>
    </source>
</evidence>
<keyword evidence="11" id="KW-1185">Reference proteome</keyword>
<gene>
    <name evidence="10" type="ORF">SAMN02745158_03817</name>
</gene>
<dbReference type="GO" id="GO:0009847">
    <property type="term" value="P:spore germination"/>
    <property type="evidence" value="ECO:0007669"/>
    <property type="project" value="InterPro"/>
</dbReference>
<evidence type="ECO:0000256" key="4">
    <source>
        <dbReference type="ARBA" id="ARBA00022544"/>
    </source>
</evidence>
<evidence type="ECO:0000313" key="10">
    <source>
        <dbReference type="EMBL" id="SHF45862.1"/>
    </source>
</evidence>
<evidence type="ECO:0000313" key="11">
    <source>
        <dbReference type="Proteomes" id="UP000184245"/>
    </source>
</evidence>
<comment type="similarity">
    <text evidence="2">Belongs to the amino acid-polyamine-organocation (APC) superfamily. Spore germination protein (SGP) (TC 2.A.3.9) family.</text>
</comment>
<feature type="transmembrane region" description="Helical" evidence="8">
    <location>
        <begin position="12"/>
        <end position="33"/>
    </location>
</feature>
<keyword evidence="7 8" id="KW-0472">Membrane</keyword>
<dbReference type="EMBL" id="FQVI01000030">
    <property type="protein sequence ID" value="SHF45862.1"/>
    <property type="molecule type" value="Genomic_DNA"/>
</dbReference>
<accession>A0A1M5BUG4</accession>
<feature type="transmembrane region" description="Helical" evidence="8">
    <location>
        <begin position="297"/>
        <end position="317"/>
    </location>
</feature>
<dbReference type="GO" id="GO:0016020">
    <property type="term" value="C:membrane"/>
    <property type="evidence" value="ECO:0007669"/>
    <property type="project" value="UniProtKB-SubCell"/>
</dbReference>
<proteinExistence type="inferred from homology"/>
<feature type="domain" description="Spore germination protein N-terminal" evidence="9">
    <location>
        <begin position="377"/>
        <end position="544"/>
    </location>
</feature>
<dbReference type="PANTHER" id="PTHR34975:SF2">
    <property type="entry name" value="SPORE GERMINATION PROTEIN A2"/>
    <property type="match status" value="1"/>
</dbReference>
<evidence type="ECO:0000256" key="1">
    <source>
        <dbReference type="ARBA" id="ARBA00004141"/>
    </source>
</evidence>
<feature type="transmembrane region" description="Helical" evidence="8">
    <location>
        <begin position="106"/>
        <end position="126"/>
    </location>
</feature>
<evidence type="ECO:0000256" key="2">
    <source>
        <dbReference type="ARBA" id="ARBA00007998"/>
    </source>
</evidence>
<evidence type="ECO:0000256" key="6">
    <source>
        <dbReference type="ARBA" id="ARBA00022989"/>
    </source>
</evidence>
<feature type="transmembrane region" description="Helical" evidence="8">
    <location>
        <begin position="329"/>
        <end position="346"/>
    </location>
</feature>
<keyword evidence="5 8" id="KW-0812">Transmembrane</keyword>
<keyword evidence="3" id="KW-0813">Transport</keyword>